<dbReference type="Gene3D" id="3.90.190.20">
    <property type="entry name" value="Mur ligase, C-terminal domain"/>
    <property type="match status" value="1"/>
</dbReference>
<dbReference type="EMBL" id="UINC01001649">
    <property type="protein sequence ID" value="SUZ85763.1"/>
    <property type="molecule type" value="Genomic_DNA"/>
</dbReference>
<organism evidence="5">
    <name type="scientific">marine metagenome</name>
    <dbReference type="NCBI Taxonomy" id="408172"/>
    <lineage>
        <taxon>unclassified sequences</taxon>
        <taxon>metagenomes</taxon>
        <taxon>ecological metagenomes</taxon>
    </lineage>
</organism>
<reference evidence="5" key="1">
    <citation type="submission" date="2018-05" db="EMBL/GenBank/DDBJ databases">
        <authorList>
            <person name="Lanie J.A."/>
            <person name="Ng W.-L."/>
            <person name="Kazmierczak K.M."/>
            <person name="Andrzejewski T.M."/>
            <person name="Davidsen T.M."/>
            <person name="Wayne K.J."/>
            <person name="Tettelin H."/>
            <person name="Glass J.I."/>
            <person name="Rusch D."/>
            <person name="Podicherti R."/>
            <person name="Tsui H.-C.T."/>
            <person name="Winkler M.E."/>
        </authorList>
    </citation>
    <scope>NUCLEOTIDE SEQUENCE</scope>
</reference>
<dbReference type="InterPro" id="IPR004101">
    <property type="entry name" value="Mur_ligase_C"/>
</dbReference>
<evidence type="ECO:0000256" key="2">
    <source>
        <dbReference type="ARBA" id="ARBA00022741"/>
    </source>
</evidence>
<name>A0A381R8A5_9ZZZZ</name>
<dbReference type="InterPro" id="IPR036615">
    <property type="entry name" value="Mur_ligase_C_dom_sf"/>
</dbReference>
<evidence type="ECO:0000256" key="3">
    <source>
        <dbReference type="ARBA" id="ARBA00022840"/>
    </source>
</evidence>
<dbReference type="InterPro" id="IPR036565">
    <property type="entry name" value="Mur-like_cat_sf"/>
</dbReference>
<dbReference type="PANTHER" id="PTHR43024">
    <property type="entry name" value="UDP-N-ACETYLMURAMOYL-TRIPEPTIDE--D-ALANYL-D-ALANINE LIGASE"/>
    <property type="match status" value="1"/>
</dbReference>
<dbReference type="InterPro" id="IPR051046">
    <property type="entry name" value="MurCDEF_CellWall_CoF430Synth"/>
</dbReference>
<dbReference type="AlphaFoldDB" id="A0A381R8A5"/>
<proteinExistence type="predicted"/>
<sequence>MSNVRSDFLKNKISFDLNYAQKSFKCSMNGVGVHNSMNACAALAVCHALEIDLEEISFHLNKVTYPSRRMEVHKGLKGSVLIDDSYNANPESMKKSLDVMEELEGKKRIFIAGEMGELGEHQNFYHGEICKYTKGRVEEFLCIGKLWEEGIKHIPNIGRSFSCKDDLLDYLNTKVSKDSIILVKGSRSTGMDYIADKLKL</sequence>
<accession>A0A381R8A5</accession>
<dbReference type="SUPFAM" id="SSF53623">
    <property type="entry name" value="MurD-like peptide ligases, catalytic domain"/>
    <property type="match status" value="1"/>
</dbReference>
<dbReference type="SUPFAM" id="SSF53244">
    <property type="entry name" value="MurD-like peptide ligases, peptide-binding domain"/>
    <property type="match status" value="1"/>
</dbReference>
<dbReference type="GO" id="GO:0005524">
    <property type="term" value="F:ATP binding"/>
    <property type="evidence" value="ECO:0007669"/>
    <property type="project" value="UniProtKB-KW"/>
</dbReference>
<keyword evidence="1" id="KW-0436">Ligase</keyword>
<evidence type="ECO:0000259" key="4">
    <source>
        <dbReference type="Pfam" id="PF02875"/>
    </source>
</evidence>
<evidence type="ECO:0000313" key="5">
    <source>
        <dbReference type="EMBL" id="SUZ85763.1"/>
    </source>
</evidence>
<dbReference type="Pfam" id="PF02875">
    <property type="entry name" value="Mur_ligase_C"/>
    <property type="match status" value="1"/>
</dbReference>
<gene>
    <name evidence="5" type="ORF">METZ01_LOCUS38617</name>
</gene>
<evidence type="ECO:0000256" key="1">
    <source>
        <dbReference type="ARBA" id="ARBA00022598"/>
    </source>
</evidence>
<feature type="domain" description="Mur ligase C-terminal" evidence="4">
    <location>
        <begin position="68"/>
        <end position="187"/>
    </location>
</feature>
<keyword evidence="2" id="KW-0547">Nucleotide-binding</keyword>
<dbReference type="GO" id="GO:0016881">
    <property type="term" value="F:acid-amino acid ligase activity"/>
    <property type="evidence" value="ECO:0007669"/>
    <property type="project" value="InterPro"/>
</dbReference>
<dbReference type="PANTHER" id="PTHR43024:SF1">
    <property type="entry name" value="UDP-N-ACETYLMURAMOYL-TRIPEPTIDE--D-ALANYL-D-ALANINE LIGASE"/>
    <property type="match status" value="1"/>
</dbReference>
<keyword evidence="3" id="KW-0067">ATP-binding</keyword>
<dbReference type="Gene3D" id="3.40.1190.10">
    <property type="entry name" value="Mur-like, catalytic domain"/>
    <property type="match status" value="1"/>
</dbReference>
<protein>
    <recommendedName>
        <fullName evidence="4">Mur ligase C-terminal domain-containing protein</fullName>
    </recommendedName>
</protein>